<organism evidence="15 16">
    <name type="scientific">Lelliottia nimipressuralis</name>
    <dbReference type="NCBI Taxonomy" id="69220"/>
    <lineage>
        <taxon>Bacteria</taxon>
        <taxon>Pseudomonadati</taxon>
        <taxon>Pseudomonadota</taxon>
        <taxon>Gammaproteobacteria</taxon>
        <taxon>Enterobacterales</taxon>
        <taxon>Enterobacteriaceae</taxon>
        <taxon>Lelliottia</taxon>
    </lineage>
</organism>
<reference evidence="15 16" key="1">
    <citation type="submission" date="2019-08" db="EMBL/GenBank/DDBJ databases">
        <title>The draft genome of Lelliottia nimipressuralis strain CICC 24156.</title>
        <authorList>
            <person name="Wu W."/>
            <person name="Feng Y."/>
            <person name="Zong Z."/>
        </authorList>
    </citation>
    <scope>NUCLEOTIDE SEQUENCE [LARGE SCALE GENOMIC DNA]</scope>
    <source>
        <strain evidence="15 16">CICC 24156</strain>
    </source>
</reference>
<gene>
    <name evidence="15" type="primary">cybB</name>
    <name evidence="15" type="ORF">FZO59_18325</name>
</gene>
<dbReference type="EMBL" id="VTFR01000009">
    <property type="protein sequence ID" value="TYT31611.1"/>
    <property type="molecule type" value="Genomic_DNA"/>
</dbReference>
<dbReference type="Pfam" id="PF01292">
    <property type="entry name" value="Ni_hydr_CYTB"/>
    <property type="match status" value="1"/>
</dbReference>
<name>A0ABY3P0B6_9ENTR</name>
<keyword evidence="5" id="KW-0349">Heme</keyword>
<accession>A0ABY3P0B6</accession>
<keyword evidence="10" id="KW-0408">Iron</keyword>
<comment type="subcellular location">
    <subcellularLocation>
        <location evidence="2">Cell membrane</location>
        <topology evidence="2">Multi-pass membrane protein</topology>
    </subcellularLocation>
</comment>
<keyword evidence="11 13" id="KW-0472">Membrane</keyword>
<protein>
    <submittedName>
        <fullName evidence="15">Cytochrome b561</fullName>
    </submittedName>
</protein>
<evidence type="ECO:0000256" key="13">
    <source>
        <dbReference type="SAM" id="Phobius"/>
    </source>
</evidence>
<evidence type="ECO:0000256" key="12">
    <source>
        <dbReference type="ARBA" id="ARBA00037975"/>
    </source>
</evidence>
<proteinExistence type="inferred from homology"/>
<sequence>MRNKYTGLQIGIHWLVFLLVIVAYAAMELRGFFPRSARPVINMIHVSCGISILVLMVARLLVRLKFPAPPIQPKPKPMITGMSHLGHLVVYLLFIALPLIGLVMMYNRGNPWLAFGLVMPHAAEANFDLVDSLKAWHVTLANIGYFVIGIHAFAALLHQYYWKDNTLLRMMPKKRS</sequence>
<dbReference type="NCBIfam" id="NF008566">
    <property type="entry name" value="PRK11513.1"/>
    <property type="match status" value="1"/>
</dbReference>
<evidence type="ECO:0000313" key="16">
    <source>
        <dbReference type="Proteomes" id="UP000323910"/>
    </source>
</evidence>
<keyword evidence="3" id="KW-0813">Transport</keyword>
<evidence type="ECO:0000256" key="1">
    <source>
        <dbReference type="ARBA" id="ARBA00001970"/>
    </source>
</evidence>
<evidence type="ECO:0000313" key="15">
    <source>
        <dbReference type="EMBL" id="TYT31611.1"/>
    </source>
</evidence>
<feature type="transmembrane region" description="Helical" evidence="13">
    <location>
        <begin position="143"/>
        <end position="162"/>
    </location>
</feature>
<dbReference type="PANTHER" id="PTHR30529:SF4">
    <property type="entry name" value="SUPEROXIDE OXIDASE CYBB"/>
    <property type="match status" value="1"/>
</dbReference>
<evidence type="ECO:0000256" key="4">
    <source>
        <dbReference type="ARBA" id="ARBA00022475"/>
    </source>
</evidence>
<dbReference type="PANTHER" id="PTHR30529">
    <property type="entry name" value="CYTOCHROME B561"/>
    <property type="match status" value="1"/>
</dbReference>
<dbReference type="InterPro" id="IPR016174">
    <property type="entry name" value="Di-haem_cyt_TM"/>
</dbReference>
<keyword evidence="9 13" id="KW-1133">Transmembrane helix</keyword>
<comment type="similarity">
    <text evidence="12">Belongs to the cytochrome b561 family.</text>
</comment>
<evidence type="ECO:0000256" key="8">
    <source>
        <dbReference type="ARBA" id="ARBA00022982"/>
    </source>
</evidence>
<feature type="transmembrane region" description="Helical" evidence="13">
    <location>
        <begin position="7"/>
        <end position="27"/>
    </location>
</feature>
<evidence type="ECO:0000256" key="6">
    <source>
        <dbReference type="ARBA" id="ARBA00022692"/>
    </source>
</evidence>
<keyword evidence="4" id="KW-1003">Cell membrane</keyword>
<feature type="transmembrane region" description="Helical" evidence="13">
    <location>
        <begin position="83"/>
        <end position="106"/>
    </location>
</feature>
<dbReference type="InterPro" id="IPR052168">
    <property type="entry name" value="Cytochrome_b561_oxidase"/>
</dbReference>
<dbReference type="Proteomes" id="UP000323910">
    <property type="component" value="Unassembled WGS sequence"/>
</dbReference>
<evidence type="ECO:0000256" key="2">
    <source>
        <dbReference type="ARBA" id="ARBA00004651"/>
    </source>
</evidence>
<evidence type="ECO:0000256" key="7">
    <source>
        <dbReference type="ARBA" id="ARBA00022723"/>
    </source>
</evidence>
<evidence type="ECO:0000256" key="3">
    <source>
        <dbReference type="ARBA" id="ARBA00022448"/>
    </source>
</evidence>
<keyword evidence="6 13" id="KW-0812">Transmembrane</keyword>
<evidence type="ECO:0000259" key="14">
    <source>
        <dbReference type="Pfam" id="PF01292"/>
    </source>
</evidence>
<evidence type="ECO:0000256" key="9">
    <source>
        <dbReference type="ARBA" id="ARBA00022989"/>
    </source>
</evidence>
<feature type="domain" description="Cytochrome b561 bacterial/Ni-hydrogenase" evidence="14">
    <location>
        <begin position="5"/>
        <end position="172"/>
    </location>
</feature>
<dbReference type="SUPFAM" id="SSF81342">
    <property type="entry name" value="Transmembrane di-heme cytochromes"/>
    <property type="match status" value="1"/>
</dbReference>
<keyword evidence="7" id="KW-0479">Metal-binding</keyword>
<comment type="cofactor">
    <cofactor evidence="1">
        <name>heme b</name>
        <dbReference type="ChEBI" id="CHEBI:60344"/>
    </cofactor>
</comment>
<comment type="caution">
    <text evidence="15">The sequence shown here is derived from an EMBL/GenBank/DDBJ whole genome shotgun (WGS) entry which is preliminary data.</text>
</comment>
<evidence type="ECO:0000256" key="5">
    <source>
        <dbReference type="ARBA" id="ARBA00022617"/>
    </source>
</evidence>
<dbReference type="RefSeq" id="WP_129034879.1">
    <property type="nucleotide sequence ID" value="NZ_SDDX01000005.1"/>
</dbReference>
<keyword evidence="8" id="KW-0249">Electron transport</keyword>
<dbReference type="InterPro" id="IPR011577">
    <property type="entry name" value="Cyt_b561_bac/Ni-Hgenase"/>
</dbReference>
<evidence type="ECO:0000256" key="10">
    <source>
        <dbReference type="ARBA" id="ARBA00023004"/>
    </source>
</evidence>
<evidence type="ECO:0000256" key="11">
    <source>
        <dbReference type="ARBA" id="ARBA00023136"/>
    </source>
</evidence>
<keyword evidence="16" id="KW-1185">Reference proteome</keyword>
<feature type="transmembrane region" description="Helical" evidence="13">
    <location>
        <begin position="39"/>
        <end position="62"/>
    </location>
</feature>